<proteinExistence type="predicted"/>
<reference evidence="1 2" key="1">
    <citation type="journal article" date="2023" name="Front. Microbiol.">
        <title>Phylogeography and host specificity of Pasteurellaceae pathogenic to sea-farmed fish in the north-east Atlantic.</title>
        <authorList>
            <person name="Gulla S."/>
            <person name="Colquhoun D.J."/>
            <person name="Olsen A.B."/>
            <person name="Spilsberg B."/>
            <person name="Lagesen K."/>
            <person name="Aakesson C.P."/>
            <person name="Strom S."/>
            <person name="Manji F."/>
            <person name="Birkbeck T.H."/>
            <person name="Nilsen H.K."/>
        </authorList>
    </citation>
    <scope>NUCLEOTIDE SEQUENCE [LARGE SCALE GENOMIC DNA]</scope>
    <source>
        <strain evidence="1 2">VIO11850</strain>
    </source>
</reference>
<sequence length="147" mass="15927">MSNISNIKINGRPFYVQKLNAFDALKIFGDLQKEVLPALGGALNSNGADMSNVVAALSEAFNGSELEKWANKLLFNDLISFDDDNGDAVTLKKSNADSAFNDFTEILELLIQVAMENFKDPLVRLLDRTGLGDLNTAKVLASTGKNS</sequence>
<comment type="caution">
    <text evidence="1">The sequence shown here is derived from an EMBL/GenBank/DDBJ whole genome shotgun (WGS) entry which is preliminary data.</text>
</comment>
<evidence type="ECO:0000313" key="1">
    <source>
        <dbReference type="EMBL" id="MDP8084574.1"/>
    </source>
</evidence>
<dbReference type="Pfam" id="PF21822">
    <property type="entry name" value="Phage_TAC_15"/>
    <property type="match status" value="1"/>
</dbReference>
<protein>
    <submittedName>
        <fullName evidence="1">Uncharacterized protein</fullName>
    </submittedName>
</protein>
<accession>A0ABT9JID2</accession>
<evidence type="ECO:0000313" key="2">
    <source>
        <dbReference type="Proteomes" id="UP001224812"/>
    </source>
</evidence>
<name>A0ABT9JID2_9PAST</name>
<dbReference type="Proteomes" id="UP001224812">
    <property type="component" value="Unassembled WGS sequence"/>
</dbReference>
<dbReference type="InterPro" id="IPR049156">
    <property type="entry name" value="Phage_chap_TAC_15-like"/>
</dbReference>
<dbReference type="RefSeq" id="WP_306383702.1">
    <property type="nucleotide sequence ID" value="NZ_JASAVR010000001.1"/>
</dbReference>
<dbReference type="EMBL" id="JASAVS010000001">
    <property type="protein sequence ID" value="MDP8084574.1"/>
    <property type="molecule type" value="Genomic_DNA"/>
</dbReference>
<keyword evidence="2" id="KW-1185">Reference proteome</keyword>
<organism evidence="1 2">
    <name type="scientific">Phocoenobacter skyensis</name>
    <dbReference type="NCBI Taxonomy" id="97481"/>
    <lineage>
        <taxon>Bacteria</taxon>
        <taxon>Pseudomonadati</taxon>
        <taxon>Pseudomonadota</taxon>
        <taxon>Gammaproteobacteria</taxon>
        <taxon>Pasteurellales</taxon>
        <taxon>Pasteurellaceae</taxon>
        <taxon>Phocoenobacter</taxon>
    </lineage>
</organism>
<gene>
    <name evidence="1" type="ORF">QJT92_01325</name>
</gene>